<dbReference type="PANTHER" id="PTHR47129:SF1">
    <property type="entry name" value="NMRA-LIKE DOMAIN-CONTAINING PROTEIN"/>
    <property type="match status" value="1"/>
</dbReference>
<dbReference type="SUPFAM" id="SSF51735">
    <property type="entry name" value="NAD(P)-binding Rossmann-fold domains"/>
    <property type="match status" value="1"/>
</dbReference>
<dbReference type="InterPro" id="IPR052718">
    <property type="entry name" value="NmrA-type_oxidoreductase"/>
</dbReference>
<evidence type="ECO:0000313" key="3">
    <source>
        <dbReference type="Proteomes" id="UP001232755"/>
    </source>
</evidence>
<dbReference type="PANTHER" id="PTHR47129">
    <property type="entry name" value="QUINONE OXIDOREDUCTASE 2"/>
    <property type="match status" value="1"/>
</dbReference>
<name>A0ABU0QTW2_9ACTN</name>
<keyword evidence="3" id="KW-1185">Reference proteome</keyword>
<dbReference type="Proteomes" id="UP001232755">
    <property type="component" value="Unassembled WGS sequence"/>
</dbReference>
<dbReference type="Gene3D" id="3.40.50.720">
    <property type="entry name" value="NAD(P)-binding Rossmann-like Domain"/>
    <property type="match status" value="1"/>
</dbReference>
<feature type="domain" description="NAD(P)-binding" evidence="1">
    <location>
        <begin position="7"/>
        <end position="64"/>
    </location>
</feature>
<reference evidence="2 3" key="1">
    <citation type="submission" date="2023-07" db="EMBL/GenBank/DDBJ databases">
        <title>Comparative genomics of wheat-associated soil bacteria to identify genetic determinants of phenazine resistance.</title>
        <authorList>
            <person name="Mouncey N."/>
        </authorList>
    </citation>
    <scope>NUCLEOTIDE SEQUENCE [LARGE SCALE GENOMIC DNA]</scope>
    <source>
        <strain evidence="2 3">B3I12</strain>
    </source>
</reference>
<proteinExistence type="predicted"/>
<dbReference type="InterPro" id="IPR016040">
    <property type="entry name" value="NAD(P)-bd_dom"/>
</dbReference>
<protein>
    <submittedName>
        <fullName evidence="2">Uncharacterized protein YbjT (DUF2867 family)</fullName>
    </submittedName>
</protein>
<gene>
    <name evidence="2" type="ORF">QF034_004786</name>
</gene>
<evidence type="ECO:0000259" key="1">
    <source>
        <dbReference type="Pfam" id="PF13460"/>
    </source>
</evidence>
<dbReference type="InterPro" id="IPR036291">
    <property type="entry name" value="NAD(P)-bd_dom_sf"/>
</dbReference>
<evidence type="ECO:0000313" key="2">
    <source>
        <dbReference type="EMBL" id="MDQ0750555.1"/>
    </source>
</evidence>
<comment type="caution">
    <text evidence="2">The sequence shown here is derived from an EMBL/GenBank/DDBJ whole genome shotgun (WGS) entry which is preliminary data.</text>
</comment>
<sequence>MSIIVTGATGNLGRHVVEQLLEKVPAEQITAVVRNAEKAARLRGARCEDRTGRLQRPGLLRRALLRR</sequence>
<organism evidence="2 3">
    <name type="scientific">Streptomyces africanus</name>
    <dbReference type="NCBI Taxonomy" id="231024"/>
    <lineage>
        <taxon>Bacteria</taxon>
        <taxon>Bacillati</taxon>
        <taxon>Actinomycetota</taxon>
        <taxon>Actinomycetes</taxon>
        <taxon>Kitasatosporales</taxon>
        <taxon>Streptomycetaceae</taxon>
        <taxon>Streptomyces</taxon>
    </lineage>
</organism>
<accession>A0ABU0QTW2</accession>
<dbReference type="Pfam" id="PF13460">
    <property type="entry name" value="NAD_binding_10"/>
    <property type="match status" value="1"/>
</dbReference>
<dbReference type="EMBL" id="JAUSYP010000001">
    <property type="protein sequence ID" value="MDQ0750555.1"/>
    <property type="molecule type" value="Genomic_DNA"/>
</dbReference>